<gene>
    <name evidence="2" type="ORF">BOTCAL_0419g00040</name>
</gene>
<dbReference type="EMBL" id="PHWZ01000418">
    <property type="protein sequence ID" value="TEY40818.1"/>
    <property type="molecule type" value="Genomic_DNA"/>
</dbReference>
<dbReference type="Proteomes" id="UP000297299">
    <property type="component" value="Unassembled WGS sequence"/>
</dbReference>
<feature type="compositionally biased region" description="Polar residues" evidence="1">
    <location>
        <begin position="41"/>
        <end position="53"/>
    </location>
</feature>
<evidence type="ECO:0000256" key="1">
    <source>
        <dbReference type="SAM" id="MobiDB-lite"/>
    </source>
</evidence>
<evidence type="ECO:0000313" key="3">
    <source>
        <dbReference type="Proteomes" id="UP000297299"/>
    </source>
</evidence>
<dbReference type="AlphaFoldDB" id="A0A4Y8CQ60"/>
<organism evidence="2 3">
    <name type="scientific">Botryotinia calthae</name>
    <dbReference type="NCBI Taxonomy" id="38488"/>
    <lineage>
        <taxon>Eukaryota</taxon>
        <taxon>Fungi</taxon>
        <taxon>Dikarya</taxon>
        <taxon>Ascomycota</taxon>
        <taxon>Pezizomycotina</taxon>
        <taxon>Leotiomycetes</taxon>
        <taxon>Helotiales</taxon>
        <taxon>Sclerotiniaceae</taxon>
        <taxon>Botryotinia</taxon>
    </lineage>
</organism>
<dbReference type="OrthoDB" id="3524889at2759"/>
<comment type="caution">
    <text evidence="2">The sequence shown here is derived from an EMBL/GenBank/DDBJ whole genome shotgun (WGS) entry which is preliminary data.</text>
</comment>
<proteinExistence type="predicted"/>
<feature type="compositionally biased region" description="Polar residues" evidence="1">
    <location>
        <begin position="16"/>
        <end position="26"/>
    </location>
</feature>
<feature type="region of interest" description="Disordered" evidence="1">
    <location>
        <begin position="1"/>
        <end position="27"/>
    </location>
</feature>
<feature type="compositionally biased region" description="Polar residues" evidence="1">
    <location>
        <begin position="215"/>
        <end position="224"/>
    </location>
</feature>
<name>A0A4Y8CQ60_9HELO</name>
<evidence type="ECO:0000313" key="2">
    <source>
        <dbReference type="EMBL" id="TEY40818.1"/>
    </source>
</evidence>
<reference evidence="2 3" key="1">
    <citation type="submission" date="2017-11" db="EMBL/GenBank/DDBJ databases">
        <title>Comparative genomics of Botrytis spp.</title>
        <authorList>
            <person name="Valero-Jimenez C.A."/>
            <person name="Tapia P."/>
            <person name="Veloso J."/>
            <person name="Silva-Moreno E."/>
            <person name="Staats M."/>
            <person name="Valdes J.H."/>
            <person name="Van Kan J.A.L."/>
        </authorList>
    </citation>
    <scope>NUCLEOTIDE SEQUENCE [LARGE SCALE GENOMIC DNA]</scope>
    <source>
        <strain evidence="2 3">MUCL2830</strain>
    </source>
</reference>
<feature type="region of interest" description="Disordered" evidence="1">
    <location>
        <begin position="41"/>
        <end position="91"/>
    </location>
</feature>
<feature type="region of interest" description="Disordered" evidence="1">
    <location>
        <begin position="195"/>
        <end position="224"/>
    </location>
</feature>
<accession>A0A4Y8CQ60</accession>
<feature type="compositionally biased region" description="Basic and acidic residues" evidence="1">
    <location>
        <begin position="75"/>
        <end position="91"/>
    </location>
</feature>
<protein>
    <submittedName>
        <fullName evidence="2">Uncharacterized protein</fullName>
    </submittedName>
</protein>
<keyword evidence="3" id="KW-1185">Reference proteome</keyword>
<sequence length="224" mass="26582">MNTVRNLLPHPHTFFPNHSRQTSNTGKPYHHVPGWYYHPESATSPIKLSSDDVSSPRRRRQQRNGYDYSPSLSSSKDEKTRSRRREEADFSRRGRAEVFSKRYGEGSGVFATTLNGRKSIENMEREREVEMEMEIQRRIDGITQLQDAIRREQDRIEDEWKFLETAWEVLGESRDVERWRERDFEEWMLEERSLNGGSGRQYRGWNEGRWEDTEAGSSDTRGLY</sequence>